<dbReference type="RefSeq" id="WP_238799462.1">
    <property type="nucleotide sequence ID" value="NZ_JAKMUZ010000005.1"/>
</dbReference>
<evidence type="ECO:0000256" key="1">
    <source>
        <dbReference type="SAM" id="MobiDB-lite"/>
    </source>
</evidence>
<protein>
    <recommendedName>
        <fullName evidence="7">Secreted protein</fullName>
    </recommendedName>
</protein>
<proteinExistence type="predicted"/>
<evidence type="ECO:0008006" key="7">
    <source>
        <dbReference type="Google" id="ProtNLM"/>
    </source>
</evidence>
<feature type="compositionally biased region" description="Acidic residues" evidence="1">
    <location>
        <begin position="85"/>
        <end position="96"/>
    </location>
</feature>
<dbReference type="Proteomes" id="UP001371299">
    <property type="component" value="Unassembled WGS sequence"/>
</dbReference>
<organism evidence="3 5">
    <name type="scientific">Corynebacterium yonathiae</name>
    <dbReference type="NCBI Taxonomy" id="2913504"/>
    <lineage>
        <taxon>Bacteria</taxon>
        <taxon>Bacillati</taxon>
        <taxon>Actinomycetota</taxon>
        <taxon>Actinomycetes</taxon>
        <taxon>Mycobacteriales</taxon>
        <taxon>Corynebacteriaceae</taxon>
        <taxon>Corynebacterium</taxon>
    </lineage>
</organism>
<keyword evidence="6" id="KW-1185">Reference proteome</keyword>
<keyword evidence="2" id="KW-0732">Signal</keyword>
<feature type="region of interest" description="Disordered" evidence="1">
    <location>
        <begin position="24"/>
        <end position="126"/>
    </location>
</feature>
<dbReference type="Proteomes" id="UP001146439">
    <property type="component" value="Unassembled WGS sequence"/>
</dbReference>
<feature type="signal peptide" evidence="2">
    <location>
        <begin position="1"/>
        <end position="23"/>
    </location>
</feature>
<feature type="chain" id="PRO_5040867558" description="Secreted protein" evidence="2">
    <location>
        <begin position="24"/>
        <end position="259"/>
    </location>
</feature>
<dbReference type="EMBL" id="JAKMUZ010000005">
    <property type="protein sequence ID" value="MCZ9295621.1"/>
    <property type="molecule type" value="Genomic_DNA"/>
</dbReference>
<evidence type="ECO:0000313" key="5">
    <source>
        <dbReference type="Proteomes" id="UP001146439"/>
    </source>
</evidence>
<evidence type="ECO:0000313" key="6">
    <source>
        <dbReference type="Proteomes" id="UP001371299"/>
    </source>
</evidence>
<reference evidence="4 6" key="2">
    <citation type="submission" date="2024-01" db="EMBL/GenBank/DDBJ databases">
        <title>Description of two novel Corynebacterium species isolated from human nasal passages and skin.</title>
        <authorList>
            <person name="Popowitch E."/>
            <person name="Tran T.H."/>
            <person name="Escapa I.F."/>
            <person name="Bhatt E."/>
            <person name="Sozat A.K."/>
            <person name="Roberts A.Q."/>
            <person name="Segre J.A."/>
            <person name="Kong H."/>
            <person name="Conlan S."/>
            <person name="Lemon K.P."/>
            <person name="Kelly M.S."/>
        </authorList>
    </citation>
    <scope>NUCLEOTIDE SEQUENCE [LARGE SCALE GENOMIC DNA]</scope>
    <source>
        <strain evidence="4 6">KPL2619</strain>
    </source>
</reference>
<reference evidence="3" key="1">
    <citation type="submission" date="2022-02" db="EMBL/GenBank/DDBJ databases">
        <title>Corynebacterium sp. from urogenital microbiome.</title>
        <authorList>
            <person name="Cappelli E.A."/>
            <person name="Ribeiro T.G."/>
            <person name="Peixe L."/>
        </authorList>
    </citation>
    <scope>NUCLEOTIDE SEQUENCE</scope>
    <source>
        <strain evidence="3">C21Ua_68</strain>
    </source>
</reference>
<sequence>MSFLTPAKKSLIAVALVTPLALAACGSDDNDDSKKDAATTASKASEDKSADKSEDKDADKDKDKEKNKDKEKDQNKDAAAGAEGQEGEDAAGEGPDEMANPLNNGEDPFAGAKDIKPIEGGQDANDSDKQAIEQLVRGQHEIDNVKEYFNYMPQHACQAVREGQAKEFDQYQQYVDSLPNKSFAEYANTMRQQGGGNGEVEKFANQLESIPQSTKLQSVNDIVVNGDDASATVSVSNSEGTETSTVRFRRENGNWTFCN</sequence>
<accession>A0A9X3LXN1</accession>
<name>A0A9X3LXN1_9CORY</name>
<comment type="caution">
    <text evidence="3">The sequence shown here is derived from an EMBL/GenBank/DDBJ whole genome shotgun (WGS) entry which is preliminary data.</text>
</comment>
<evidence type="ECO:0000313" key="4">
    <source>
        <dbReference type="EMBL" id="MEK0144619.1"/>
    </source>
</evidence>
<gene>
    <name evidence="3" type="ORF">L8V22_03460</name>
    <name evidence="4" type="ORF">WMQ01_00795</name>
</gene>
<evidence type="ECO:0000256" key="2">
    <source>
        <dbReference type="SAM" id="SignalP"/>
    </source>
</evidence>
<dbReference type="EMBL" id="JBBMGJ010000001">
    <property type="protein sequence ID" value="MEK0144619.1"/>
    <property type="molecule type" value="Genomic_DNA"/>
</dbReference>
<feature type="compositionally biased region" description="Basic and acidic residues" evidence="1">
    <location>
        <begin position="44"/>
        <end position="76"/>
    </location>
</feature>
<dbReference type="AlphaFoldDB" id="A0A9X3LXN1"/>
<evidence type="ECO:0000313" key="3">
    <source>
        <dbReference type="EMBL" id="MCZ9295621.1"/>
    </source>
</evidence>